<dbReference type="InterPro" id="IPR036396">
    <property type="entry name" value="Cyt_P450_sf"/>
</dbReference>
<keyword evidence="5 10" id="KW-0479">Metal-binding</keyword>
<dbReference type="Proteomes" id="UP001210211">
    <property type="component" value="Unassembled WGS sequence"/>
</dbReference>
<evidence type="ECO:0000256" key="9">
    <source>
        <dbReference type="ARBA" id="ARBA00023136"/>
    </source>
</evidence>
<evidence type="ECO:0000256" key="4">
    <source>
        <dbReference type="ARBA" id="ARBA00022692"/>
    </source>
</evidence>
<evidence type="ECO:0000256" key="6">
    <source>
        <dbReference type="ARBA" id="ARBA00022989"/>
    </source>
</evidence>
<dbReference type="EMBL" id="JAMRDG010000001">
    <property type="protein sequence ID" value="KAJ3696510.1"/>
    <property type="molecule type" value="Genomic_DNA"/>
</dbReference>
<comment type="similarity">
    <text evidence="11">Belongs to the cytochrome P450 family.</text>
</comment>
<dbReference type="InterPro" id="IPR002401">
    <property type="entry name" value="Cyt_P450_E_grp-I"/>
</dbReference>
<evidence type="ECO:0000256" key="11">
    <source>
        <dbReference type="RuleBase" id="RU000461"/>
    </source>
</evidence>
<feature type="binding site" description="axial binding residue" evidence="10">
    <location>
        <position position="487"/>
    </location>
    <ligand>
        <name>heme</name>
        <dbReference type="ChEBI" id="CHEBI:30413"/>
    </ligand>
    <ligandPart>
        <name>Fe</name>
        <dbReference type="ChEBI" id="CHEBI:18248"/>
    </ligandPart>
</feature>
<keyword evidence="7 11" id="KW-0560">Oxidoreductase</keyword>
<dbReference type="PANTHER" id="PTHR47947:SF26">
    <property type="entry name" value="CYTOCHROME P450"/>
    <property type="match status" value="1"/>
</dbReference>
<name>A0AAD5ZEV2_9POAL</name>
<keyword evidence="9" id="KW-0472">Membrane</keyword>
<keyword evidence="11" id="KW-0503">Monooxygenase</keyword>
<dbReference type="GO" id="GO:0004497">
    <property type="term" value="F:monooxygenase activity"/>
    <property type="evidence" value="ECO:0007669"/>
    <property type="project" value="UniProtKB-KW"/>
</dbReference>
<dbReference type="GO" id="GO:0005506">
    <property type="term" value="F:iron ion binding"/>
    <property type="evidence" value="ECO:0007669"/>
    <property type="project" value="InterPro"/>
</dbReference>
<evidence type="ECO:0000256" key="10">
    <source>
        <dbReference type="PIRSR" id="PIRSR602401-1"/>
    </source>
</evidence>
<dbReference type="InterPro" id="IPR017972">
    <property type="entry name" value="Cyt_P450_CS"/>
</dbReference>
<protein>
    <submittedName>
        <fullName evidence="12">Uncharacterized protein</fullName>
    </submittedName>
</protein>
<dbReference type="InterPro" id="IPR050651">
    <property type="entry name" value="Plant_Cytochrome_P450_Monoox"/>
</dbReference>
<evidence type="ECO:0000256" key="2">
    <source>
        <dbReference type="ARBA" id="ARBA00004370"/>
    </source>
</evidence>
<keyword evidence="13" id="KW-1185">Reference proteome</keyword>
<organism evidence="12 13">
    <name type="scientific">Rhynchospora tenuis</name>
    <dbReference type="NCBI Taxonomy" id="198213"/>
    <lineage>
        <taxon>Eukaryota</taxon>
        <taxon>Viridiplantae</taxon>
        <taxon>Streptophyta</taxon>
        <taxon>Embryophyta</taxon>
        <taxon>Tracheophyta</taxon>
        <taxon>Spermatophyta</taxon>
        <taxon>Magnoliopsida</taxon>
        <taxon>Liliopsida</taxon>
        <taxon>Poales</taxon>
        <taxon>Cyperaceae</taxon>
        <taxon>Cyperoideae</taxon>
        <taxon>Rhynchosporeae</taxon>
        <taxon>Rhynchospora</taxon>
    </lineage>
</organism>
<dbReference type="GO" id="GO:0016705">
    <property type="term" value="F:oxidoreductase activity, acting on paired donors, with incorporation or reduction of molecular oxygen"/>
    <property type="evidence" value="ECO:0007669"/>
    <property type="project" value="InterPro"/>
</dbReference>
<comment type="subcellular location">
    <subcellularLocation>
        <location evidence="2">Membrane</location>
    </subcellularLocation>
</comment>
<evidence type="ECO:0000256" key="1">
    <source>
        <dbReference type="ARBA" id="ARBA00001971"/>
    </source>
</evidence>
<dbReference type="Gene3D" id="1.10.630.10">
    <property type="entry name" value="Cytochrome P450"/>
    <property type="match status" value="1"/>
</dbReference>
<dbReference type="PRINTS" id="PR00463">
    <property type="entry name" value="EP450I"/>
</dbReference>
<sequence length="551" mass="62392">MLLEAIHLVLRKCNPNLDSSYRKHAGLNPGPFRSQLRALTILPELLDHVHIIISLCVVFFIKTVLSYAKNKNLPPGPRALPFIGHLHLIKTPLHHCLARISQNYGPATFLRLGSHPVLVISSKPLAEQCFTIHDLAFADRMQLPSSKHFTFNYTVFGDANYGAYWRNVRQISAVELLSAQRLHASSNVRAGEVQNMARQLFKSWETCIGSKKGSNGLKKLELKTSLFQLSLNVLMIMMAGKRFYRDDIEGLEEIKRFREVVEKLFALMEISNIEDFIPALSLLDMRGVMKKTATLAEENKDMIKKLIEEHRSNSNGQKKNTMIAHLLEMQKKDPEAYKDETIQAIIMTLLLAGTETSANVVEWAMSCLVNNPDILKKAATEIDKIIGKERLVEESDLPNLPYIHCIMSEVLRLYPGGALLIPHKSRKDVTIGGYNIPRGTMLLVNAYYIHRDTDTWDEPMKFKPERFENGKAEGKWMIPFGMGRRRCPGEGLAMRQMGVVLATLIQCFEWERPGDELVDMSETSGITLAKAIPLEVMYRPRESVLKLLSAL</sequence>
<keyword evidence="3 10" id="KW-0349">Heme</keyword>
<dbReference type="GO" id="GO:0020037">
    <property type="term" value="F:heme binding"/>
    <property type="evidence" value="ECO:0007669"/>
    <property type="project" value="InterPro"/>
</dbReference>
<dbReference type="PRINTS" id="PR00385">
    <property type="entry name" value="P450"/>
</dbReference>
<evidence type="ECO:0000313" key="12">
    <source>
        <dbReference type="EMBL" id="KAJ3696510.1"/>
    </source>
</evidence>
<keyword evidence="8 10" id="KW-0408">Iron</keyword>
<proteinExistence type="inferred from homology"/>
<dbReference type="InterPro" id="IPR001128">
    <property type="entry name" value="Cyt_P450"/>
</dbReference>
<evidence type="ECO:0000256" key="7">
    <source>
        <dbReference type="ARBA" id="ARBA00023002"/>
    </source>
</evidence>
<evidence type="ECO:0000256" key="5">
    <source>
        <dbReference type="ARBA" id="ARBA00022723"/>
    </source>
</evidence>
<dbReference type="Pfam" id="PF00067">
    <property type="entry name" value="p450"/>
    <property type="match status" value="1"/>
</dbReference>
<reference evidence="12 13" key="1">
    <citation type="journal article" date="2022" name="Cell">
        <title>Repeat-based holocentromeres influence genome architecture and karyotype evolution.</title>
        <authorList>
            <person name="Hofstatter P.G."/>
            <person name="Thangavel G."/>
            <person name="Lux T."/>
            <person name="Neumann P."/>
            <person name="Vondrak T."/>
            <person name="Novak P."/>
            <person name="Zhang M."/>
            <person name="Costa L."/>
            <person name="Castellani M."/>
            <person name="Scott A."/>
            <person name="Toegelov H."/>
            <person name="Fuchs J."/>
            <person name="Mata-Sucre Y."/>
            <person name="Dias Y."/>
            <person name="Vanzela A.L.L."/>
            <person name="Huettel B."/>
            <person name="Almeida C.C.S."/>
            <person name="Simkova H."/>
            <person name="Souza G."/>
            <person name="Pedrosa-Harand A."/>
            <person name="Macas J."/>
            <person name="Mayer K.F.X."/>
            <person name="Houben A."/>
            <person name="Marques A."/>
        </authorList>
    </citation>
    <scope>NUCLEOTIDE SEQUENCE [LARGE SCALE GENOMIC DNA]</scope>
    <source>
        <strain evidence="12">RhyTen1mFocal</strain>
    </source>
</reference>
<accession>A0AAD5ZEV2</accession>
<comment type="caution">
    <text evidence="12">The sequence shown here is derived from an EMBL/GenBank/DDBJ whole genome shotgun (WGS) entry which is preliminary data.</text>
</comment>
<dbReference type="SUPFAM" id="SSF48264">
    <property type="entry name" value="Cytochrome P450"/>
    <property type="match status" value="1"/>
</dbReference>
<evidence type="ECO:0000256" key="8">
    <source>
        <dbReference type="ARBA" id="ARBA00023004"/>
    </source>
</evidence>
<dbReference type="FunFam" id="1.10.630.10:FF:000026">
    <property type="entry name" value="Cytochrome P450 82C4"/>
    <property type="match status" value="1"/>
</dbReference>
<evidence type="ECO:0000256" key="3">
    <source>
        <dbReference type="ARBA" id="ARBA00022617"/>
    </source>
</evidence>
<keyword evidence="6" id="KW-1133">Transmembrane helix</keyword>
<keyword evidence="4" id="KW-0812">Transmembrane</keyword>
<evidence type="ECO:0000313" key="13">
    <source>
        <dbReference type="Proteomes" id="UP001210211"/>
    </source>
</evidence>
<dbReference type="GO" id="GO:0016020">
    <property type="term" value="C:membrane"/>
    <property type="evidence" value="ECO:0007669"/>
    <property type="project" value="UniProtKB-SubCell"/>
</dbReference>
<comment type="cofactor">
    <cofactor evidence="1 10">
        <name>heme</name>
        <dbReference type="ChEBI" id="CHEBI:30413"/>
    </cofactor>
</comment>
<dbReference type="AlphaFoldDB" id="A0AAD5ZEV2"/>
<dbReference type="PANTHER" id="PTHR47947">
    <property type="entry name" value="CYTOCHROME P450 82C3-RELATED"/>
    <property type="match status" value="1"/>
</dbReference>
<gene>
    <name evidence="12" type="ORF">LUZ61_000215</name>
</gene>
<dbReference type="PROSITE" id="PS00086">
    <property type="entry name" value="CYTOCHROME_P450"/>
    <property type="match status" value="1"/>
</dbReference>